<dbReference type="InterPro" id="IPR050775">
    <property type="entry name" value="FAD-binding_Monooxygenases"/>
</dbReference>
<evidence type="ECO:0000256" key="1">
    <source>
        <dbReference type="ARBA" id="ARBA00001974"/>
    </source>
</evidence>
<dbReference type="PANTHER" id="PTHR43098:SF3">
    <property type="entry name" value="L-ORNITHINE N(5)-MONOOXYGENASE-RELATED"/>
    <property type="match status" value="1"/>
</dbReference>
<dbReference type="Proteomes" id="UP000030143">
    <property type="component" value="Unassembled WGS sequence"/>
</dbReference>
<dbReference type="SUPFAM" id="SSF51905">
    <property type="entry name" value="FAD/NAD(P)-binding domain"/>
    <property type="match status" value="2"/>
</dbReference>
<dbReference type="GO" id="GO:0004499">
    <property type="term" value="F:N,N-dimethylaniline monooxygenase activity"/>
    <property type="evidence" value="ECO:0007669"/>
    <property type="project" value="InterPro"/>
</dbReference>
<evidence type="ECO:0000256" key="2">
    <source>
        <dbReference type="ARBA" id="ARBA00010139"/>
    </source>
</evidence>
<proteinExistence type="inferred from homology"/>
<evidence type="ECO:0000256" key="5">
    <source>
        <dbReference type="ARBA" id="ARBA00022857"/>
    </source>
</evidence>
<keyword evidence="3" id="KW-0285">Flavoprotein</keyword>
<dbReference type="Gene3D" id="3.50.50.60">
    <property type="entry name" value="FAD/NAD(P)-binding domain"/>
    <property type="match status" value="2"/>
</dbReference>
<keyword evidence="9" id="KW-1185">Reference proteome</keyword>
<dbReference type="InterPro" id="IPR036188">
    <property type="entry name" value="FAD/NAD-bd_sf"/>
</dbReference>
<gene>
    <name evidence="8" type="ORF">PEX2_110440</name>
</gene>
<dbReference type="PRINTS" id="PR00411">
    <property type="entry name" value="PNDRDTASEI"/>
</dbReference>
<sequence>MTRDVLDVAIVGAGFSGILALHRLRQLGLRVRGFERKASLGGVWRENAYPGAAVDSPFPFYQFYDAGLLQDWQWREEYPSRAEMLRYFEQVDREWSISEGFEFGAHITGARFSAESQQWAISLADGREIYAQWFIPAVGFNSVVNMPQIPGLDRFQGQVYHTAQWPHDAVSMENKNVAIIGTGPSGVQIIQSVGEVAKSLTIYQQTPFLTLPKYGNRPPKLAGSDLLEMGVEAFDAAFQRGLQSFSGFDYTMRDQDTLSASTTERLEFYQKRIREGGWAFWMGGFRDLNYDARANRDTYDFWAENVRPRLQDAMKRDLLVPHQPGSPFGVKRPCLEDRLYEMIDRHHVDMIDVSQRPIQAITIGGIQAHDEIRSFDVIIMATGFGDDASGLKQLSIHGRDGVSLAEMWSDDIHSFLGMAVHNFPNMLYLYGPQCPSLLVSSPAVIHVQVEWICQALMCFRKAGVVQVESTAESQKLWREKIDRLWSKSLYCRPGAKNKGATWIGGLVEYQKELCKCLDEGFPGFDLTFAQN</sequence>
<evidence type="ECO:0000313" key="8">
    <source>
        <dbReference type="EMBL" id="KGO52402.1"/>
    </source>
</evidence>
<protein>
    <submittedName>
        <fullName evidence="8">Uncharacterized protein</fullName>
    </submittedName>
</protein>
<keyword evidence="4" id="KW-0274">FAD</keyword>
<dbReference type="AlphaFoldDB" id="A0A0A2JAF7"/>
<comment type="cofactor">
    <cofactor evidence="1">
        <name>FAD</name>
        <dbReference type="ChEBI" id="CHEBI:57692"/>
    </cofactor>
</comment>
<evidence type="ECO:0000256" key="4">
    <source>
        <dbReference type="ARBA" id="ARBA00022827"/>
    </source>
</evidence>
<evidence type="ECO:0000313" key="9">
    <source>
        <dbReference type="Proteomes" id="UP000030143"/>
    </source>
</evidence>
<keyword evidence="6" id="KW-0560">Oxidoreductase</keyword>
<dbReference type="GO" id="GO:0050661">
    <property type="term" value="F:NADP binding"/>
    <property type="evidence" value="ECO:0007669"/>
    <property type="project" value="InterPro"/>
</dbReference>
<organism evidence="8 9">
    <name type="scientific">Penicillium expansum</name>
    <name type="common">Blue mold rot fungus</name>
    <dbReference type="NCBI Taxonomy" id="27334"/>
    <lineage>
        <taxon>Eukaryota</taxon>
        <taxon>Fungi</taxon>
        <taxon>Dikarya</taxon>
        <taxon>Ascomycota</taxon>
        <taxon>Pezizomycotina</taxon>
        <taxon>Eurotiomycetes</taxon>
        <taxon>Eurotiomycetidae</taxon>
        <taxon>Eurotiales</taxon>
        <taxon>Aspergillaceae</taxon>
        <taxon>Penicillium</taxon>
    </lineage>
</organism>
<dbReference type="STRING" id="27334.A0A0A2JAF7"/>
<dbReference type="InterPro" id="IPR020946">
    <property type="entry name" value="Flavin_mOase-like"/>
</dbReference>
<accession>A0A0A2JAF7</accession>
<dbReference type="EMBL" id="JQFZ01000266">
    <property type="protein sequence ID" value="KGO52402.1"/>
    <property type="molecule type" value="Genomic_DNA"/>
</dbReference>
<reference evidence="8 9" key="1">
    <citation type="journal article" date="2015" name="Mol. Plant Microbe Interact.">
        <title>Genome, transcriptome, and functional analyses of Penicillium expansum provide new insights into secondary metabolism and pathogenicity.</title>
        <authorList>
            <person name="Ballester A.R."/>
            <person name="Marcet-Houben M."/>
            <person name="Levin E."/>
            <person name="Sela N."/>
            <person name="Selma-Lazaro C."/>
            <person name="Carmona L."/>
            <person name="Wisniewski M."/>
            <person name="Droby S."/>
            <person name="Gonzalez-Candelas L."/>
            <person name="Gabaldon T."/>
        </authorList>
    </citation>
    <scope>NUCLEOTIDE SEQUENCE [LARGE SCALE GENOMIC DNA]</scope>
    <source>
        <strain evidence="8 9">MD-8</strain>
    </source>
</reference>
<comment type="similarity">
    <text evidence="2">Belongs to the FAD-binding monooxygenase family.</text>
</comment>
<keyword evidence="7" id="KW-0503">Monooxygenase</keyword>
<dbReference type="GO" id="GO:0050660">
    <property type="term" value="F:flavin adenine dinucleotide binding"/>
    <property type="evidence" value="ECO:0007669"/>
    <property type="project" value="InterPro"/>
</dbReference>
<comment type="caution">
    <text evidence="8">The sequence shown here is derived from an EMBL/GenBank/DDBJ whole genome shotgun (WGS) entry which is preliminary data.</text>
</comment>
<evidence type="ECO:0000256" key="7">
    <source>
        <dbReference type="ARBA" id="ARBA00023033"/>
    </source>
</evidence>
<keyword evidence="5" id="KW-0521">NADP</keyword>
<dbReference type="PANTHER" id="PTHR43098">
    <property type="entry name" value="L-ORNITHINE N(5)-MONOOXYGENASE-RELATED"/>
    <property type="match status" value="1"/>
</dbReference>
<dbReference type="Pfam" id="PF00743">
    <property type="entry name" value="FMO-like"/>
    <property type="match status" value="1"/>
</dbReference>
<dbReference type="GeneID" id="27683731"/>
<evidence type="ECO:0000256" key="6">
    <source>
        <dbReference type="ARBA" id="ARBA00023002"/>
    </source>
</evidence>
<name>A0A0A2JAF7_PENEN</name>
<evidence type="ECO:0000256" key="3">
    <source>
        <dbReference type="ARBA" id="ARBA00022630"/>
    </source>
</evidence>
<dbReference type="VEuPathDB" id="FungiDB:PEXP_029690"/>
<dbReference type="HOGENOM" id="CLU_006937_8_0_1"/>
<dbReference type="RefSeq" id="XP_016595152.1">
    <property type="nucleotide sequence ID" value="XM_016748310.1"/>
</dbReference>